<evidence type="ECO:0000313" key="3">
    <source>
        <dbReference type="Proteomes" id="UP001565283"/>
    </source>
</evidence>
<dbReference type="InterPro" id="IPR009288">
    <property type="entry name" value="AIG2-like_dom"/>
</dbReference>
<accession>A0ABV4D1D6</accession>
<evidence type="ECO:0000313" key="2">
    <source>
        <dbReference type="EMBL" id="MEY8443376.1"/>
    </source>
</evidence>
<dbReference type="EMBL" id="JBCLSH010000008">
    <property type="protein sequence ID" value="MEY8443376.1"/>
    <property type="molecule type" value="Genomic_DNA"/>
</dbReference>
<feature type="domain" description="Gamma-glutamylcyclotransferase AIG2-like" evidence="1">
    <location>
        <begin position="5"/>
        <end position="132"/>
    </location>
</feature>
<dbReference type="Gene3D" id="3.10.490.10">
    <property type="entry name" value="Gamma-glutamyl cyclotransferase-like"/>
    <property type="match status" value="1"/>
</dbReference>
<gene>
    <name evidence="2" type="ORF">AALA52_03845</name>
</gene>
<sequence length="137" mass="15807">MLNKVFVYGSLRTDMFNYDKYLKGEVLESYPGKIKGSLFHIENKGYPAIIEGNSEILGEIFILRDFPKNIVVLDEMENFFPDNRDESEYLRCTSLAQLSDGQKEEVYYYHYNSTAAVNTKDQLIPVDSGDWLEHMAG</sequence>
<proteinExistence type="predicted"/>
<keyword evidence="3" id="KW-1185">Reference proteome</keyword>
<organism evidence="2 3">
    <name type="scientific">Lactococcus ileimucosae</name>
    <dbReference type="NCBI Taxonomy" id="2941329"/>
    <lineage>
        <taxon>Bacteria</taxon>
        <taxon>Bacillati</taxon>
        <taxon>Bacillota</taxon>
        <taxon>Bacilli</taxon>
        <taxon>Lactobacillales</taxon>
        <taxon>Streptococcaceae</taxon>
        <taxon>Lactococcus</taxon>
    </lineage>
</organism>
<name>A0ABV4D1D6_9LACT</name>
<dbReference type="InterPro" id="IPR013024">
    <property type="entry name" value="GGCT-like"/>
</dbReference>
<reference evidence="2 3" key="1">
    <citation type="submission" date="2024-03" db="EMBL/GenBank/DDBJ databases">
        <title>Mouse gut bacterial collection (mGBC) of GemPharmatech.</title>
        <authorList>
            <person name="He Y."/>
            <person name="Dong L."/>
            <person name="Wu D."/>
            <person name="Gao X."/>
            <person name="Lin Z."/>
        </authorList>
    </citation>
    <scope>NUCLEOTIDE SEQUENCE [LARGE SCALE GENOMIC DNA]</scope>
    <source>
        <strain evidence="2 3">61-15</strain>
    </source>
</reference>
<evidence type="ECO:0000259" key="1">
    <source>
        <dbReference type="Pfam" id="PF06094"/>
    </source>
</evidence>
<dbReference type="CDD" id="cd06661">
    <property type="entry name" value="GGCT_like"/>
    <property type="match status" value="1"/>
</dbReference>
<dbReference type="InterPro" id="IPR036568">
    <property type="entry name" value="GGCT-like_sf"/>
</dbReference>
<dbReference type="SUPFAM" id="SSF110857">
    <property type="entry name" value="Gamma-glutamyl cyclotransferase-like"/>
    <property type="match status" value="1"/>
</dbReference>
<dbReference type="Proteomes" id="UP001565283">
    <property type="component" value="Unassembled WGS sequence"/>
</dbReference>
<protein>
    <submittedName>
        <fullName evidence="2">Gamma-glutamylcyclotransferase family protein</fullName>
    </submittedName>
</protein>
<dbReference type="RefSeq" id="WP_369948078.1">
    <property type="nucleotide sequence ID" value="NZ_JBCLSH010000008.1"/>
</dbReference>
<comment type="caution">
    <text evidence="2">The sequence shown here is derived from an EMBL/GenBank/DDBJ whole genome shotgun (WGS) entry which is preliminary data.</text>
</comment>
<dbReference type="Pfam" id="PF06094">
    <property type="entry name" value="GGACT"/>
    <property type="match status" value="1"/>
</dbReference>